<feature type="transmembrane region" description="Helical" evidence="1">
    <location>
        <begin position="248"/>
        <end position="267"/>
    </location>
</feature>
<accession>A0ABQ6F575</accession>
<reference evidence="3" key="1">
    <citation type="journal article" date="2019" name="Int. J. Syst. Evol. Microbiol.">
        <title>The Global Catalogue of Microorganisms (GCM) 10K type strain sequencing project: providing services to taxonomists for standard genome sequencing and annotation.</title>
        <authorList>
            <consortium name="The Broad Institute Genomics Platform"/>
            <consortium name="The Broad Institute Genome Sequencing Center for Infectious Disease"/>
            <person name="Wu L."/>
            <person name="Ma J."/>
        </authorList>
    </citation>
    <scope>NUCLEOTIDE SEQUENCE [LARGE SCALE GENOMIC DNA]</scope>
    <source>
        <strain evidence="3">NBRC 108723</strain>
    </source>
</reference>
<comment type="caution">
    <text evidence="2">The sequence shown here is derived from an EMBL/GenBank/DDBJ whole genome shotgun (WGS) entry which is preliminary data.</text>
</comment>
<gene>
    <name evidence="2" type="ORF">GCM10007938_34830</name>
</gene>
<proteinExistence type="predicted"/>
<evidence type="ECO:0000313" key="2">
    <source>
        <dbReference type="EMBL" id="GLT19700.1"/>
    </source>
</evidence>
<keyword evidence="1" id="KW-0812">Transmembrane</keyword>
<dbReference type="Proteomes" id="UP001157138">
    <property type="component" value="Unassembled WGS sequence"/>
</dbReference>
<protein>
    <submittedName>
        <fullName evidence="2">Uncharacterized protein</fullName>
    </submittedName>
</protein>
<feature type="transmembrane region" description="Helical" evidence="1">
    <location>
        <begin position="331"/>
        <end position="352"/>
    </location>
</feature>
<sequence length="356" mass="40591">MNKDVFYRNFLSRLLIEQNYSLLIDANRSSSQIPNQEYWQEKLENSSDETFEQEALEYIGACQKHLESLPIFGGPYEDDVVYQAGEVAWEPDKIVIPSLLVLKNYASRVLVKATPISSHVLLLTETHQCHPDREWLTKLCDDVRREVLAAYELEKSQLHSVVVTTVIVGSSDVNLYRLAKKNSNRVSLNRNFLRYIYVDIDKEKTWSPTFIHTLAERRMIKAIFSSGEKSTESLFADFISQDFSWKRVVFSGVAAFAFTLLVNVFIARFDLSLLFTLSHALVPMIVFSTVFGSMRNKTRVYKQVIYGAVINLVLMTGLYFLITFPSDGGEWLGLVKLITITTVPSLLAGRIIEITS</sequence>
<dbReference type="RefSeq" id="WP_284193537.1">
    <property type="nucleotide sequence ID" value="NZ_BSPW01000082.1"/>
</dbReference>
<keyword evidence="3" id="KW-1185">Reference proteome</keyword>
<keyword evidence="1" id="KW-1133">Transmembrane helix</keyword>
<name>A0ABQ6F575_9VIBR</name>
<evidence type="ECO:0000256" key="1">
    <source>
        <dbReference type="SAM" id="Phobius"/>
    </source>
</evidence>
<dbReference type="EMBL" id="BSPW01000082">
    <property type="protein sequence ID" value="GLT19700.1"/>
    <property type="molecule type" value="Genomic_DNA"/>
</dbReference>
<feature type="transmembrane region" description="Helical" evidence="1">
    <location>
        <begin position="304"/>
        <end position="325"/>
    </location>
</feature>
<keyword evidence="1" id="KW-0472">Membrane</keyword>
<feature type="transmembrane region" description="Helical" evidence="1">
    <location>
        <begin position="273"/>
        <end position="292"/>
    </location>
</feature>
<evidence type="ECO:0000313" key="3">
    <source>
        <dbReference type="Proteomes" id="UP001157138"/>
    </source>
</evidence>
<organism evidence="2 3">
    <name type="scientific">Vibrio zhanjiangensis</name>
    <dbReference type="NCBI Taxonomy" id="1046128"/>
    <lineage>
        <taxon>Bacteria</taxon>
        <taxon>Pseudomonadati</taxon>
        <taxon>Pseudomonadota</taxon>
        <taxon>Gammaproteobacteria</taxon>
        <taxon>Vibrionales</taxon>
        <taxon>Vibrionaceae</taxon>
        <taxon>Vibrio</taxon>
    </lineage>
</organism>